<evidence type="ECO:0000256" key="8">
    <source>
        <dbReference type="ARBA" id="ARBA00022741"/>
    </source>
</evidence>
<keyword evidence="7" id="KW-0479">Metal-binding</keyword>
<dbReference type="GO" id="GO:0005634">
    <property type="term" value="C:nucleus"/>
    <property type="evidence" value="ECO:0007669"/>
    <property type="project" value="UniProtKB-ARBA"/>
</dbReference>
<evidence type="ECO:0000313" key="24">
    <source>
        <dbReference type="Proteomes" id="UP000037035"/>
    </source>
</evidence>
<dbReference type="AlphaFoldDB" id="A0A0L6VET0"/>
<evidence type="ECO:0000256" key="7">
    <source>
        <dbReference type="ARBA" id="ARBA00022723"/>
    </source>
</evidence>
<dbReference type="GO" id="GO:0008233">
    <property type="term" value="F:peptidase activity"/>
    <property type="evidence" value="ECO:0007669"/>
    <property type="project" value="UniProtKB-KW"/>
</dbReference>
<dbReference type="SUPFAM" id="SSF53098">
    <property type="entry name" value="Ribonuclease H-like"/>
    <property type="match status" value="1"/>
</dbReference>
<keyword evidence="16" id="KW-0239">DNA-directed DNA polymerase</keyword>
<evidence type="ECO:0000256" key="10">
    <source>
        <dbReference type="ARBA" id="ARBA00022801"/>
    </source>
</evidence>
<protein>
    <recommendedName>
        <fullName evidence="22">Integrase catalytic domain-containing protein</fullName>
    </recommendedName>
</protein>
<dbReference type="PROSITE" id="PS50994">
    <property type="entry name" value="INTEGRASE"/>
    <property type="match status" value="1"/>
</dbReference>
<keyword evidence="9" id="KW-0255">Endonuclease</keyword>
<keyword evidence="24" id="KW-1185">Reference proteome</keyword>
<keyword evidence="18" id="KW-0233">DNA recombination</keyword>
<proteinExistence type="predicted"/>
<keyword evidence="5" id="KW-0548">Nucleotidyltransferase</keyword>
<dbReference type="GO" id="GO:0006310">
    <property type="term" value="P:DNA recombination"/>
    <property type="evidence" value="ECO:0007669"/>
    <property type="project" value="UniProtKB-KW"/>
</dbReference>
<dbReference type="InterPro" id="IPR039537">
    <property type="entry name" value="Retrotran_Ty1/copia-like"/>
</dbReference>
<feature type="region of interest" description="Disordered" evidence="21">
    <location>
        <begin position="219"/>
        <end position="261"/>
    </location>
</feature>
<dbReference type="OrthoDB" id="418757at2759"/>
<dbReference type="GO" id="GO:0005524">
    <property type="term" value="F:ATP binding"/>
    <property type="evidence" value="ECO:0007669"/>
    <property type="project" value="UniProtKB-KW"/>
</dbReference>
<evidence type="ECO:0000256" key="14">
    <source>
        <dbReference type="ARBA" id="ARBA00022908"/>
    </source>
</evidence>
<evidence type="ECO:0000256" key="5">
    <source>
        <dbReference type="ARBA" id="ARBA00022695"/>
    </source>
</evidence>
<dbReference type="GO" id="GO:0006508">
    <property type="term" value="P:proteolysis"/>
    <property type="evidence" value="ECO:0007669"/>
    <property type="project" value="UniProtKB-KW"/>
</dbReference>
<evidence type="ECO:0000256" key="1">
    <source>
        <dbReference type="ARBA" id="ARBA00002180"/>
    </source>
</evidence>
<evidence type="ECO:0000256" key="20">
    <source>
        <dbReference type="ARBA" id="ARBA00049244"/>
    </source>
</evidence>
<sequence>MANNVPGVRPAAPIAANDGFRQAMLKTALETIPQLNEENYSIWKDKMTALLKLRGVLTALNNTGTPLGDSDNAELTMLLLSKMDSVTHQNVVTADNSESAQEIWSSIKERFASSQSSNRARMFNDFLYVKFQEDAVETFVTDIKVAIKKLVDVGIELPKDILAYLVLFKFPASLQNLKRQIMHSDKDLTVDFVCNHLTQYNNEARAELKETSGKPTEAVLFSSKGKSKSTGNEHANGSNQSNTSKRCKAGYHNPKQDKNHSADNCWHLHPEIAPEWWRDSQAEWKASKEKGKTNYFMSLLTLWIESGDPKSRIILDSGASAHIFNDAKFFERIETGDFDVIKTGKQNATMPIKGKGTVRLTWGKSSITLDNCLFVPDIVINLISAGELDAKGCSLHSTNSKFTVSRNGRVALKGTIQNGLYSVNNPTLVGAFKTRLSANVATAEDTLQEMHEKYGHASVQRIEPLLDDSISRNERDSFQCKSCVLAKITKQSFKSESKIVDKPFERLHLDLIGPIKPESSLKHRFILTVVDNHSGYLAGFPLVHKDDTTDVLITLLENEKAKRGYFPSMICSDGGGEFIGNSESYSGCQSPGERP</sequence>
<comment type="catalytic activity">
    <reaction evidence="19">
        <text>DNA(n) + a 2'-deoxyribonucleoside 5'-triphosphate = DNA(n+1) + diphosphate</text>
        <dbReference type="Rhea" id="RHEA:22508"/>
        <dbReference type="Rhea" id="RHEA-COMP:17339"/>
        <dbReference type="Rhea" id="RHEA-COMP:17340"/>
        <dbReference type="ChEBI" id="CHEBI:33019"/>
        <dbReference type="ChEBI" id="CHEBI:61560"/>
        <dbReference type="ChEBI" id="CHEBI:173112"/>
        <dbReference type="EC" id="2.7.7.49"/>
    </reaction>
</comment>
<keyword evidence="15" id="KW-0695">RNA-directed DNA polymerase</keyword>
<dbReference type="Gene3D" id="3.30.420.10">
    <property type="entry name" value="Ribonuclease H-like superfamily/Ribonuclease H"/>
    <property type="match status" value="1"/>
</dbReference>
<accession>A0A0L6VET0</accession>
<evidence type="ECO:0000256" key="16">
    <source>
        <dbReference type="ARBA" id="ARBA00022932"/>
    </source>
</evidence>
<keyword evidence="12" id="KW-0460">Magnesium</keyword>
<comment type="function">
    <text evidence="1">The aspartyl protease (PR) mediates the proteolytic cleavages of the Gag and Gag-Pol polyproteins after assembly of the VLP.</text>
</comment>
<keyword evidence="10" id="KW-0378">Hydrolase</keyword>
<organism evidence="23 24">
    <name type="scientific">Puccinia sorghi</name>
    <dbReference type="NCBI Taxonomy" id="27349"/>
    <lineage>
        <taxon>Eukaryota</taxon>
        <taxon>Fungi</taxon>
        <taxon>Dikarya</taxon>
        <taxon>Basidiomycota</taxon>
        <taxon>Pucciniomycotina</taxon>
        <taxon>Pucciniomycetes</taxon>
        <taxon>Pucciniales</taxon>
        <taxon>Pucciniaceae</taxon>
        <taxon>Puccinia</taxon>
    </lineage>
</organism>
<keyword evidence="8" id="KW-0547">Nucleotide-binding</keyword>
<dbReference type="PANTHER" id="PTHR42648">
    <property type="entry name" value="TRANSPOSASE, PUTATIVE-RELATED"/>
    <property type="match status" value="1"/>
</dbReference>
<name>A0A0L6VET0_9BASI</name>
<evidence type="ECO:0000256" key="4">
    <source>
        <dbReference type="ARBA" id="ARBA00022670"/>
    </source>
</evidence>
<feature type="compositionally biased region" description="Polar residues" evidence="21">
    <location>
        <begin position="228"/>
        <end position="244"/>
    </location>
</feature>
<keyword evidence="2" id="KW-0815">Transposition</keyword>
<evidence type="ECO:0000256" key="3">
    <source>
        <dbReference type="ARBA" id="ARBA00022612"/>
    </source>
</evidence>
<dbReference type="InterPro" id="IPR012337">
    <property type="entry name" value="RNaseH-like_sf"/>
</dbReference>
<evidence type="ECO:0000256" key="21">
    <source>
        <dbReference type="SAM" id="MobiDB-lite"/>
    </source>
</evidence>
<comment type="catalytic activity">
    <reaction evidence="20">
        <text>DNA(n) + a 2'-deoxyribonucleoside 5'-triphosphate = DNA(n+1) + diphosphate</text>
        <dbReference type="Rhea" id="RHEA:22508"/>
        <dbReference type="Rhea" id="RHEA-COMP:17339"/>
        <dbReference type="Rhea" id="RHEA-COMP:17340"/>
        <dbReference type="ChEBI" id="CHEBI:33019"/>
        <dbReference type="ChEBI" id="CHEBI:61560"/>
        <dbReference type="ChEBI" id="CHEBI:173112"/>
        <dbReference type="EC" id="2.7.7.7"/>
    </reaction>
</comment>
<dbReference type="Pfam" id="PF22936">
    <property type="entry name" value="Pol_BBD"/>
    <property type="match status" value="1"/>
</dbReference>
<dbReference type="InterPro" id="IPR001584">
    <property type="entry name" value="Integrase_cat-core"/>
</dbReference>
<feature type="domain" description="Integrase catalytic" evidence="22">
    <location>
        <begin position="499"/>
        <end position="595"/>
    </location>
</feature>
<dbReference type="InterPro" id="IPR036397">
    <property type="entry name" value="RNaseH_sf"/>
</dbReference>
<dbReference type="GO" id="GO:0003964">
    <property type="term" value="F:RNA-directed DNA polymerase activity"/>
    <property type="evidence" value="ECO:0007669"/>
    <property type="project" value="UniProtKB-KW"/>
</dbReference>
<keyword evidence="11" id="KW-0067">ATP-binding</keyword>
<evidence type="ECO:0000256" key="11">
    <source>
        <dbReference type="ARBA" id="ARBA00022840"/>
    </source>
</evidence>
<gene>
    <name evidence="23" type="ORF">VP01_1807g4</name>
</gene>
<evidence type="ECO:0000256" key="6">
    <source>
        <dbReference type="ARBA" id="ARBA00022722"/>
    </source>
</evidence>
<dbReference type="GO" id="GO:0003723">
    <property type="term" value="F:RNA binding"/>
    <property type="evidence" value="ECO:0007669"/>
    <property type="project" value="UniProtKB-KW"/>
</dbReference>
<keyword evidence="6" id="KW-0540">Nuclease</keyword>
<keyword evidence="16" id="KW-0808">Transferase</keyword>
<dbReference type="GO" id="GO:0015074">
    <property type="term" value="P:DNA integration"/>
    <property type="evidence" value="ECO:0007669"/>
    <property type="project" value="UniProtKB-KW"/>
</dbReference>
<evidence type="ECO:0000256" key="17">
    <source>
        <dbReference type="ARBA" id="ARBA00023113"/>
    </source>
</evidence>
<evidence type="ECO:0000256" key="13">
    <source>
        <dbReference type="ARBA" id="ARBA00022884"/>
    </source>
</evidence>
<dbReference type="InterPro" id="IPR054722">
    <property type="entry name" value="PolX-like_BBD"/>
</dbReference>
<dbReference type="Proteomes" id="UP000037035">
    <property type="component" value="Unassembled WGS sequence"/>
</dbReference>
<dbReference type="GO" id="GO:0004519">
    <property type="term" value="F:endonuclease activity"/>
    <property type="evidence" value="ECO:0007669"/>
    <property type="project" value="UniProtKB-KW"/>
</dbReference>
<comment type="caution">
    <text evidence="23">The sequence shown here is derived from an EMBL/GenBank/DDBJ whole genome shotgun (WGS) entry which is preliminary data.</text>
</comment>
<dbReference type="GO" id="GO:0046872">
    <property type="term" value="F:metal ion binding"/>
    <property type="evidence" value="ECO:0007669"/>
    <property type="project" value="UniProtKB-KW"/>
</dbReference>
<dbReference type="EMBL" id="LAVV01006623">
    <property type="protein sequence ID" value="KNZ59062.1"/>
    <property type="molecule type" value="Genomic_DNA"/>
</dbReference>
<keyword evidence="17" id="KW-0917">Virion maturation</keyword>
<evidence type="ECO:0000259" key="22">
    <source>
        <dbReference type="PROSITE" id="PS50994"/>
    </source>
</evidence>
<dbReference type="VEuPathDB" id="FungiDB:VP01_1807g4"/>
<evidence type="ECO:0000256" key="12">
    <source>
        <dbReference type="ARBA" id="ARBA00022842"/>
    </source>
</evidence>
<keyword evidence="13" id="KW-0694">RNA-binding</keyword>
<evidence type="ECO:0000256" key="18">
    <source>
        <dbReference type="ARBA" id="ARBA00023172"/>
    </source>
</evidence>
<dbReference type="GO" id="GO:0003887">
    <property type="term" value="F:DNA-directed DNA polymerase activity"/>
    <property type="evidence" value="ECO:0007669"/>
    <property type="project" value="UniProtKB-KW"/>
</dbReference>
<keyword evidence="3" id="KW-1188">Viral release from host cell</keyword>
<dbReference type="PANTHER" id="PTHR42648:SF11">
    <property type="entry name" value="TRANSPOSON TY4-P GAG-POL POLYPROTEIN"/>
    <property type="match status" value="1"/>
</dbReference>
<evidence type="ECO:0000313" key="23">
    <source>
        <dbReference type="EMBL" id="KNZ59062.1"/>
    </source>
</evidence>
<evidence type="ECO:0000256" key="9">
    <source>
        <dbReference type="ARBA" id="ARBA00022759"/>
    </source>
</evidence>
<dbReference type="Pfam" id="PF14223">
    <property type="entry name" value="Retrotran_gag_2"/>
    <property type="match status" value="1"/>
</dbReference>
<keyword evidence="4" id="KW-0645">Protease</keyword>
<evidence type="ECO:0000256" key="15">
    <source>
        <dbReference type="ARBA" id="ARBA00022918"/>
    </source>
</evidence>
<keyword evidence="14" id="KW-0229">DNA integration</keyword>
<evidence type="ECO:0000256" key="19">
    <source>
        <dbReference type="ARBA" id="ARBA00048173"/>
    </source>
</evidence>
<reference evidence="23 24" key="1">
    <citation type="submission" date="2015-08" db="EMBL/GenBank/DDBJ databases">
        <title>Next Generation Sequencing and Analysis of the Genome of Puccinia sorghi L Schw, the Causal Agent of Maize Common Rust.</title>
        <authorList>
            <person name="Rochi L."/>
            <person name="Burguener G."/>
            <person name="Darino M."/>
            <person name="Turjanski A."/>
            <person name="Kreff E."/>
            <person name="Dieguez M.J."/>
            <person name="Sacco F."/>
        </authorList>
    </citation>
    <scope>NUCLEOTIDE SEQUENCE [LARGE SCALE GENOMIC DNA]</scope>
    <source>
        <strain evidence="23 24">RO10H11247</strain>
    </source>
</reference>
<evidence type="ECO:0000256" key="2">
    <source>
        <dbReference type="ARBA" id="ARBA00022578"/>
    </source>
</evidence>
<dbReference type="GO" id="GO:0032196">
    <property type="term" value="P:transposition"/>
    <property type="evidence" value="ECO:0007669"/>
    <property type="project" value="UniProtKB-KW"/>
</dbReference>